<dbReference type="NCBIfam" id="NF008334">
    <property type="entry name" value="PRK11119.1"/>
    <property type="match status" value="1"/>
</dbReference>
<dbReference type="RefSeq" id="WP_190464856.1">
    <property type="nucleotide sequence ID" value="NZ_JACJPW010000030.1"/>
</dbReference>
<dbReference type="GO" id="GO:0022857">
    <property type="term" value="F:transmembrane transporter activity"/>
    <property type="evidence" value="ECO:0007669"/>
    <property type="project" value="InterPro"/>
</dbReference>
<name>A0A926VE23_9CYAN</name>
<evidence type="ECO:0000313" key="2">
    <source>
        <dbReference type="EMBL" id="MBD2182044.1"/>
    </source>
</evidence>
<evidence type="ECO:0000313" key="3">
    <source>
        <dbReference type="Proteomes" id="UP000641646"/>
    </source>
</evidence>
<dbReference type="InterPro" id="IPR007210">
    <property type="entry name" value="ABC_Gly_betaine_transp_sub-bd"/>
</dbReference>
<feature type="domain" description="ABC-type glycine betaine transport system substrate-binding" evidence="1">
    <location>
        <begin position="15"/>
        <end position="292"/>
    </location>
</feature>
<accession>A0A926VE23</accession>
<sequence length="313" mass="35708">MPIKRVIVRSAYDAPQDKFIAEIVDIALEKLGYEIAQLHQFSNISLLHAAFATDEIDFTAVYWEKLYETFFQKSGGEQKLQRLGEITANLPQGYQIDRKTAEQYHITNLGQLQDPKIAFLFDSDGDGKANLAGCSAGLGCDEIINHHLDIYGLRDTVEHDVGELSALHADLIARYRQGKPILYYTWSPMWLEAILKPDEDVVWLEVPFTSIPEKFGKFTEKDTSINGRNLGFIVDRLRVVATKEFLTANLAAKALFERVQIPIEDILAQQLLYHSGEDSSAEIRHHAEEWVNKHQNLFDRWLQEARETEKAFG</sequence>
<proteinExistence type="predicted"/>
<dbReference type="AlphaFoldDB" id="A0A926VE23"/>
<keyword evidence="3" id="KW-1185">Reference proteome</keyword>
<dbReference type="SUPFAM" id="SSF53850">
    <property type="entry name" value="Periplasmic binding protein-like II"/>
    <property type="match status" value="1"/>
</dbReference>
<evidence type="ECO:0000259" key="1">
    <source>
        <dbReference type="Pfam" id="PF04069"/>
    </source>
</evidence>
<dbReference type="Gene3D" id="3.40.190.100">
    <property type="entry name" value="Glycine betaine-binding periplasmic protein, domain 2"/>
    <property type="match status" value="1"/>
</dbReference>
<reference evidence="2" key="1">
    <citation type="journal article" date="2015" name="ISME J.">
        <title>Draft Genome Sequence of Streptomyces incarnatus NRRL8089, which Produces the Nucleoside Antibiotic Sinefungin.</title>
        <authorList>
            <person name="Oshima K."/>
            <person name="Hattori M."/>
            <person name="Shimizu H."/>
            <person name="Fukuda K."/>
            <person name="Nemoto M."/>
            <person name="Inagaki K."/>
            <person name="Tamura T."/>
        </authorList>
    </citation>
    <scope>NUCLEOTIDE SEQUENCE</scope>
    <source>
        <strain evidence="2">FACHB-1375</strain>
    </source>
</reference>
<dbReference type="EMBL" id="JACJPW010000030">
    <property type="protein sequence ID" value="MBD2182044.1"/>
    <property type="molecule type" value="Genomic_DNA"/>
</dbReference>
<dbReference type="Pfam" id="PF04069">
    <property type="entry name" value="OpuAC"/>
    <property type="match status" value="1"/>
</dbReference>
<organism evidence="2 3">
    <name type="scientific">Aerosakkonema funiforme FACHB-1375</name>
    <dbReference type="NCBI Taxonomy" id="2949571"/>
    <lineage>
        <taxon>Bacteria</taxon>
        <taxon>Bacillati</taxon>
        <taxon>Cyanobacteriota</taxon>
        <taxon>Cyanophyceae</taxon>
        <taxon>Oscillatoriophycideae</taxon>
        <taxon>Aerosakkonematales</taxon>
        <taxon>Aerosakkonemataceae</taxon>
        <taxon>Aerosakkonema</taxon>
    </lineage>
</organism>
<dbReference type="GO" id="GO:0043190">
    <property type="term" value="C:ATP-binding cassette (ABC) transporter complex"/>
    <property type="evidence" value="ECO:0007669"/>
    <property type="project" value="InterPro"/>
</dbReference>
<protein>
    <submittedName>
        <fullName evidence="2">Glycine betaine/L-proline ABC transporter substrate-binding protein ProX</fullName>
    </submittedName>
</protein>
<gene>
    <name evidence="2" type="primary">proX</name>
    <name evidence="2" type="ORF">H6G03_13155</name>
</gene>
<comment type="caution">
    <text evidence="2">The sequence shown here is derived from an EMBL/GenBank/DDBJ whole genome shotgun (WGS) entry which is preliminary data.</text>
</comment>
<dbReference type="Gene3D" id="3.40.190.10">
    <property type="entry name" value="Periplasmic binding protein-like II"/>
    <property type="match status" value="1"/>
</dbReference>
<dbReference type="Proteomes" id="UP000641646">
    <property type="component" value="Unassembled WGS sequence"/>
</dbReference>
<reference evidence="2" key="2">
    <citation type="submission" date="2020-08" db="EMBL/GenBank/DDBJ databases">
        <authorList>
            <person name="Chen M."/>
            <person name="Teng W."/>
            <person name="Zhao L."/>
            <person name="Hu C."/>
            <person name="Zhou Y."/>
            <person name="Han B."/>
            <person name="Song L."/>
            <person name="Shu W."/>
        </authorList>
    </citation>
    <scope>NUCLEOTIDE SEQUENCE</scope>
    <source>
        <strain evidence="2">FACHB-1375</strain>
    </source>
</reference>